<accession>Q1Q855</accession>
<sequence length="166" mass="19302">MKIIILIIFICYLLYVLSPLLKRLKYTVASVKINSELGFGISYIKKVWFIFDVVHRGGGYLLLNIVLLTAFLIFYANSPVYTPSNDKSYGSNYDSEYSEIQIYEEDIDSYDDEYSNGVGYGYVNSYVRSDGTEVSGHYRTDPDEYEENNFSYDGNESNDWDYEYHD</sequence>
<proteinExistence type="predicted"/>
<evidence type="ECO:0000256" key="2">
    <source>
        <dbReference type="SAM" id="Phobius"/>
    </source>
</evidence>
<organism evidence="3 4">
    <name type="scientific">Psychrobacter cryohalolentis (strain ATCC BAA-1226 / DSM 17306 / VKM B-2378 / K5)</name>
    <dbReference type="NCBI Taxonomy" id="335284"/>
    <lineage>
        <taxon>Bacteria</taxon>
        <taxon>Pseudomonadati</taxon>
        <taxon>Pseudomonadota</taxon>
        <taxon>Gammaproteobacteria</taxon>
        <taxon>Moraxellales</taxon>
        <taxon>Moraxellaceae</taxon>
        <taxon>Psychrobacter</taxon>
    </lineage>
</organism>
<keyword evidence="2" id="KW-1133">Transmembrane helix</keyword>
<dbReference type="AlphaFoldDB" id="Q1Q855"/>
<dbReference type="Proteomes" id="UP000002425">
    <property type="component" value="Chromosome"/>
</dbReference>
<feature type="transmembrane region" description="Helical" evidence="2">
    <location>
        <begin position="58"/>
        <end position="77"/>
    </location>
</feature>
<feature type="region of interest" description="Disordered" evidence="1">
    <location>
        <begin position="133"/>
        <end position="158"/>
    </location>
</feature>
<name>Q1Q855_PSYCK</name>
<gene>
    <name evidence="3" type="ordered locus">Pcryo_2371</name>
</gene>
<evidence type="ECO:0000313" key="3">
    <source>
        <dbReference type="EMBL" id="ABE76148.1"/>
    </source>
</evidence>
<keyword evidence="2" id="KW-0472">Membrane</keyword>
<keyword evidence="2" id="KW-0812">Transmembrane</keyword>
<dbReference type="EMBL" id="CP000323">
    <property type="protein sequence ID" value="ABE76148.1"/>
    <property type="molecule type" value="Genomic_DNA"/>
</dbReference>
<keyword evidence="4" id="KW-1185">Reference proteome</keyword>
<dbReference type="RefSeq" id="WP_011514676.1">
    <property type="nucleotide sequence ID" value="NC_007969.1"/>
</dbReference>
<dbReference type="KEGG" id="pcr:Pcryo_2371"/>
<evidence type="ECO:0000256" key="1">
    <source>
        <dbReference type="SAM" id="MobiDB-lite"/>
    </source>
</evidence>
<reference evidence="3" key="1">
    <citation type="submission" date="2006-03" db="EMBL/GenBank/DDBJ databases">
        <title>Complete sequence of chromosome of Psychrobacter cryohalolentis K5.</title>
        <authorList>
            <consortium name="US DOE Joint Genome Institute"/>
            <person name="Copeland A."/>
            <person name="Lucas S."/>
            <person name="Lapidus A."/>
            <person name="Barry K."/>
            <person name="Detter J.C."/>
            <person name="Glavina del Rio T."/>
            <person name="Hammon N."/>
            <person name="Israni S."/>
            <person name="Dalin E."/>
            <person name="Tice H."/>
            <person name="Pitluck S."/>
            <person name="Brettin T."/>
            <person name="Bruce D."/>
            <person name="Han C."/>
            <person name="Tapia R."/>
            <person name="Sims D.R."/>
            <person name="Gilna P."/>
            <person name="Schmutz J."/>
            <person name="Larimer F."/>
            <person name="Land M."/>
            <person name="Hauser L."/>
            <person name="Kyrpides N."/>
            <person name="Kim E."/>
            <person name="Richardson P."/>
        </authorList>
    </citation>
    <scope>NUCLEOTIDE SEQUENCE</scope>
    <source>
        <strain evidence="3">K5</strain>
    </source>
</reference>
<dbReference type="HOGENOM" id="CLU_1601325_0_0_6"/>
<protein>
    <submittedName>
        <fullName evidence="3">Uncharacterized protein</fullName>
    </submittedName>
</protein>
<evidence type="ECO:0000313" key="4">
    <source>
        <dbReference type="Proteomes" id="UP000002425"/>
    </source>
</evidence>